<comment type="caution">
    <text evidence="1">The sequence shown here is derived from an EMBL/GenBank/DDBJ whole genome shotgun (WGS) entry which is preliminary data.</text>
</comment>
<dbReference type="EMBL" id="BSXV01004579">
    <property type="protein sequence ID" value="GMF00802.1"/>
    <property type="molecule type" value="Genomic_DNA"/>
</dbReference>
<gene>
    <name evidence="1" type="ORF">Cboi01_000565100</name>
</gene>
<name>A0ACB5U435_CANBO</name>
<organism evidence="1 2">
    <name type="scientific">Candida boidinii</name>
    <name type="common">Yeast</name>
    <dbReference type="NCBI Taxonomy" id="5477"/>
    <lineage>
        <taxon>Eukaryota</taxon>
        <taxon>Fungi</taxon>
        <taxon>Dikarya</taxon>
        <taxon>Ascomycota</taxon>
        <taxon>Saccharomycotina</taxon>
        <taxon>Pichiomycetes</taxon>
        <taxon>Pichiales</taxon>
        <taxon>Pichiaceae</taxon>
        <taxon>Ogataea</taxon>
        <taxon>Ogataea/Candida clade</taxon>
    </lineage>
</organism>
<reference evidence="1" key="1">
    <citation type="submission" date="2023-04" db="EMBL/GenBank/DDBJ databases">
        <title>Candida boidinii NBRC 1967.</title>
        <authorList>
            <person name="Ichikawa N."/>
            <person name="Sato H."/>
            <person name="Tonouchi N."/>
        </authorList>
    </citation>
    <scope>NUCLEOTIDE SEQUENCE</scope>
    <source>
        <strain evidence="1">NBRC 1967</strain>
    </source>
</reference>
<dbReference type="Proteomes" id="UP001165101">
    <property type="component" value="Unassembled WGS sequence"/>
</dbReference>
<keyword evidence="2" id="KW-1185">Reference proteome</keyword>
<proteinExistence type="predicted"/>
<accession>A0ACB5U435</accession>
<evidence type="ECO:0000313" key="1">
    <source>
        <dbReference type="EMBL" id="GMF00802.1"/>
    </source>
</evidence>
<protein>
    <submittedName>
        <fullName evidence="1">Unnamed protein product</fullName>
    </submittedName>
</protein>
<evidence type="ECO:0000313" key="2">
    <source>
        <dbReference type="Proteomes" id="UP001165101"/>
    </source>
</evidence>
<sequence>MDLHTNNTNDNNNNIINNNNNNNNNNNASNANQIVGNGNPNNINNNINNTNGNGRSVNINRTDSGNNSNTGLAAGMALSPNSTRRIMVSNELPQALKASIVLENTSSIPSNVIGSSSSKKYNYNKKKKSFNKTNSNNTLNNINEDSSNIDTRDNDKDTPEVSGRNKKDGYRKDSYDDADADDDNDADDDDEDDDEDDEDDNIDNEVTNIASGIMGMKRKTASKLDKLTEQLTNDLQLSSTRPIYNKNHSKVANGYSKDKNGDIRKAHLEEDTETTTDDYEDGNNSGKATYIDRNNVVSLKSKKKRNFKNGRLSGESEDFDEWEDSLNYHSRGW</sequence>